<reference evidence="7 8" key="1">
    <citation type="submission" date="2015-01" db="EMBL/GenBank/DDBJ databases">
        <title>Genome sequence of Jeotgalibacillus alimentarius.</title>
        <authorList>
            <person name="Goh K.M."/>
            <person name="Chan K.-G."/>
            <person name="Yaakop A.S."/>
            <person name="Ee R."/>
            <person name="Gan H.M."/>
            <person name="Chan C.S."/>
        </authorList>
    </citation>
    <scope>NUCLEOTIDE SEQUENCE [LARGE SCALE GENOMIC DNA]</scope>
    <source>
        <strain evidence="7 8">YKJ-13</strain>
    </source>
</reference>
<dbReference type="PATRIC" id="fig|135826.4.peg.584"/>
<keyword evidence="3 4" id="KW-0560">Oxidoreductase</keyword>
<evidence type="ECO:0000256" key="4">
    <source>
        <dbReference type="RuleBase" id="RU362068"/>
    </source>
</evidence>
<dbReference type="RefSeq" id="WP_041121271.1">
    <property type="nucleotide sequence ID" value="NZ_JXRQ01000011.1"/>
</dbReference>
<dbReference type="EMBL" id="JXRQ01000011">
    <property type="protein sequence ID" value="KIL52562.1"/>
    <property type="molecule type" value="Genomic_DNA"/>
</dbReference>
<dbReference type="FunFam" id="3.40.50.720:FF:000307">
    <property type="entry name" value="2-dehydropantoate 2-reductase"/>
    <property type="match status" value="1"/>
</dbReference>
<dbReference type="Gene3D" id="3.40.50.720">
    <property type="entry name" value="NAD(P)-binding Rossmann-like Domain"/>
    <property type="match status" value="1"/>
</dbReference>
<dbReference type="AlphaFoldDB" id="A0A0C2VUI7"/>
<feature type="domain" description="Ketopantoate reductase N-terminal" evidence="5">
    <location>
        <begin position="3"/>
        <end position="149"/>
    </location>
</feature>
<organism evidence="7 8">
    <name type="scientific">Jeotgalibacillus alimentarius</name>
    <dbReference type="NCBI Taxonomy" id="135826"/>
    <lineage>
        <taxon>Bacteria</taxon>
        <taxon>Bacillati</taxon>
        <taxon>Bacillota</taxon>
        <taxon>Bacilli</taxon>
        <taxon>Bacillales</taxon>
        <taxon>Caryophanaceae</taxon>
        <taxon>Jeotgalibacillus</taxon>
    </lineage>
</organism>
<evidence type="ECO:0000313" key="8">
    <source>
        <dbReference type="Proteomes" id="UP000031950"/>
    </source>
</evidence>
<dbReference type="FunFam" id="1.10.1040.10:FF:000017">
    <property type="entry name" value="2-dehydropantoate 2-reductase"/>
    <property type="match status" value="1"/>
</dbReference>
<dbReference type="Pfam" id="PF02558">
    <property type="entry name" value="ApbA"/>
    <property type="match status" value="1"/>
</dbReference>
<dbReference type="InterPro" id="IPR003710">
    <property type="entry name" value="ApbA"/>
</dbReference>
<accession>A0A0C2VUI7</accession>
<dbReference type="InterPro" id="IPR051402">
    <property type="entry name" value="KPR-Related"/>
</dbReference>
<evidence type="ECO:0000256" key="2">
    <source>
        <dbReference type="ARBA" id="ARBA00022857"/>
    </source>
</evidence>
<dbReference type="SUPFAM" id="SSF48179">
    <property type="entry name" value="6-phosphogluconate dehydrogenase C-terminal domain-like"/>
    <property type="match status" value="1"/>
</dbReference>
<evidence type="ECO:0000259" key="6">
    <source>
        <dbReference type="Pfam" id="PF08546"/>
    </source>
</evidence>
<keyword evidence="2 4" id="KW-0521">NADP</keyword>
<dbReference type="NCBIfam" id="TIGR00745">
    <property type="entry name" value="apbA_panE"/>
    <property type="match status" value="1"/>
</dbReference>
<comment type="catalytic activity">
    <reaction evidence="4">
        <text>(R)-pantoate + NADP(+) = 2-dehydropantoate + NADPH + H(+)</text>
        <dbReference type="Rhea" id="RHEA:16233"/>
        <dbReference type="ChEBI" id="CHEBI:11561"/>
        <dbReference type="ChEBI" id="CHEBI:15378"/>
        <dbReference type="ChEBI" id="CHEBI:15980"/>
        <dbReference type="ChEBI" id="CHEBI:57783"/>
        <dbReference type="ChEBI" id="CHEBI:58349"/>
        <dbReference type="EC" id="1.1.1.169"/>
    </reaction>
</comment>
<dbReference type="GO" id="GO:0005737">
    <property type="term" value="C:cytoplasm"/>
    <property type="evidence" value="ECO:0007669"/>
    <property type="project" value="TreeGrafter"/>
</dbReference>
<comment type="pathway">
    <text evidence="4">Cofactor biosynthesis; (R)-pantothenate biosynthesis; (R)-pantoate from 3-methyl-2-oxobutanoate: step 2/2.</text>
</comment>
<dbReference type="UniPathway" id="UPA00028">
    <property type="reaction ID" value="UER00004"/>
</dbReference>
<dbReference type="InterPro" id="IPR013752">
    <property type="entry name" value="KPA_reductase"/>
</dbReference>
<dbReference type="SUPFAM" id="SSF51735">
    <property type="entry name" value="NAD(P)-binding Rossmann-fold domains"/>
    <property type="match status" value="1"/>
</dbReference>
<dbReference type="Pfam" id="PF08546">
    <property type="entry name" value="ApbA_C"/>
    <property type="match status" value="1"/>
</dbReference>
<dbReference type="GO" id="GO:0008677">
    <property type="term" value="F:2-dehydropantoate 2-reductase activity"/>
    <property type="evidence" value="ECO:0007669"/>
    <property type="project" value="UniProtKB-EC"/>
</dbReference>
<sequence>MNILIAGAGGIGGYFGGRLMEKGQKVTFLVRENRKEQLRNTGLVIKSPHGDFTGTPQLITKDDQGQTYDVILITTKAYHLDQVIEDIKPFVNESTLILPLLNGIAHLDPLVDTFGDQVIGGLCFIETTLDAEGHVIQSSPVHELVYGERDGHKTDRIIALEQAFEGANAGFRQSENIMQDMWHKYSFITAMSGITTLMRSPIGPTVQIPSARHTLDRLLQEISSVMKAIGAPIADNLPEMQMIRMEEMNEEMKSSMLRDMEKGLQTETSHLQGWLLEKGQAEKIGTPILEAAYAHVKIYESLNADR</sequence>
<gene>
    <name evidence="7" type="ORF">KP77_05890</name>
</gene>
<dbReference type="STRING" id="135826.KP77_05890"/>
<dbReference type="InterPro" id="IPR013328">
    <property type="entry name" value="6PGD_dom2"/>
</dbReference>
<keyword evidence="4" id="KW-0566">Pantothenate biosynthesis</keyword>
<comment type="function">
    <text evidence="4">Catalyzes the NADPH-dependent reduction of ketopantoate into pantoic acid.</text>
</comment>
<dbReference type="GO" id="GO:0015940">
    <property type="term" value="P:pantothenate biosynthetic process"/>
    <property type="evidence" value="ECO:0007669"/>
    <property type="project" value="UniProtKB-UniPathway"/>
</dbReference>
<evidence type="ECO:0000313" key="7">
    <source>
        <dbReference type="EMBL" id="KIL52562.1"/>
    </source>
</evidence>
<dbReference type="EC" id="1.1.1.169" evidence="4"/>
<comment type="similarity">
    <text evidence="1 4">Belongs to the ketopantoate reductase family.</text>
</comment>
<evidence type="ECO:0000259" key="5">
    <source>
        <dbReference type="Pfam" id="PF02558"/>
    </source>
</evidence>
<evidence type="ECO:0000256" key="3">
    <source>
        <dbReference type="ARBA" id="ARBA00023002"/>
    </source>
</evidence>
<feature type="domain" description="Ketopantoate reductase C-terminal" evidence="6">
    <location>
        <begin position="176"/>
        <end position="300"/>
    </location>
</feature>
<dbReference type="InterPro" id="IPR008927">
    <property type="entry name" value="6-PGluconate_DH-like_C_sf"/>
</dbReference>
<dbReference type="PANTHER" id="PTHR21708:SF26">
    <property type="entry name" value="2-DEHYDROPANTOATE 2-REDUCTASE"/>
    <property type="match status" value="1"/>
</dbReference>
<keyword evidence="8" id="KW-1185">Reference proteome</keyword>
<comment type="caution">
    <text evidence="7">The sequence shown here is derived from an EMBL/GenBank/DDBJ whole genome shotgun (WGS) entry which is preliminary data.</text>
</comment>
<dbReference type="OrthoDB" id="9793586at2"/>
<dbReference type="InterPro" id="IPR036291">
    <property type="entry name" value="NAD(P)-bd_dom_sf"/>
</dbReference>
<proteinExistence type="inferred from homology"/>
<dbReference type="Proteomes" id="UP000031950">
    <property type="component" value="Unassembled WGS sequence"/>
</dbReference>
<evidence type="ECO:0000256" key="1">
    <source>
        <dbReference type="ARBA" id="ARBA00007870"/>
    </source>
</evidence>
<name>A0A0C2VUI7_9BACL</name>
<dbReference type="InterPro" id="IPR013332">
    <property type="entry name" value="KPR_N"/>
</dbReference>
<dbReference type="Gene3D" id="1.10.1040.10">
    <property type="entry name" value="N-(1-d-carboxylethyl)-l-norvaline Dehydrogenase, domain 2"/>
    <property type="match status" value="1"/>
</dbReference>
<protein>
    <recommendedName>
        <fullName evidence="4">2-dehydropantoate 2-reductase</fullName>
        <ecNumber evidence="4">1.1.1.169</ecNumber>
    </recommendedName>
    <alternativeName>
        <fullName evidence="4">Ketopantoate reductase</fullName>
    </alternativeName>
</protein>
<dbReference type="PANTHER" id="PTHR21708">
    <property type="entry name" value="PROBABLE 2-DEHYDROPANTOATE 2-REDUCTASE"/>
    <property type="match status" value="1"/>
</dbReference>